<proteinExistence type="predicted"/>
<dbReference type="EMBL" id="BMAV01024710">
    <property type="protein sequence ID" value="GFS35495.1"/>
    <property type="molecule type" value="Genomic_DNA"/>
</dbReference>
<gene>
    <name evidence="2" type="ORF">TNIN_221801</name>
</gene>
<name>A0A8X6I8I9_9ARAC</name>
<accession>A0A8X6I8I9</accession>
<evidence type="ECO:0000313" key="2">
    <source>
        <dbReference type="EMBL" id="GFS35495.1"/>
    </source>
</evidence>
<protein>
    <submittedName>
        <fullName evidence="2">Uncharacterized protein</fullName>
    </submittedName>
</protein>
<feature type="region of interest" description="Disordered" evidence="1">
    <location>
        <begin position="1"/>
        <end position="23"/>
    </location>
</feature>
<evidence type="ECO:0000256" key="1">
    <source>
        <dbReference type="SAM" id="MobiDB-lite"/>
    </source>
</evidence>
<sequence length="90" mass="10175">MLPPHHDLTAEKEGNSLHSDPTKERVSLTYGVLVALEPEFKVAPRLVRPQYKRTCLIDLSILAALLWRGKLTIGSFDCHREKVSTRIPGR</sequence>
<keyword evidence="3" id="KW-1185">Reference proteome</keyword>
<comment type="caution">
    <text evidence="2">The sequence shown here is derived from an EMBL/GenBank/DDBJ whole genome shotgun (WGS) entry which is preliminary data.</text>
</comment>
<dbReference type="AlphaFoldDB" id="A0A8X6I8I9"/>
<organism evidence="2 3">
    <name type="scientific">Trichonephila inaurata madagascariensis</name>
    <dbReference type="NCBI Taxonomy" id="2747483"/>
    <lineage>
        <taxon>Eukaryota</taxon>
        <taxon>Metazoa</taxon>
        <taxon>Ecdysozoa</taxon>
        <taxon>Arthropoda</taxon>
        <taxon>Chelicerata</taxon>
        <taxon>Arachnida</taxon>
        <taxon>Araneae</taxon>
        <taxon>Araneomorphae</taxon>
        <taxon>Entelegynae</taxon>
        <taxon>Araneoidea</taxon>
        <taxon>Nephilidae</taxon>
        <taxon>Trichonephila</taxon>
        <taxon>Trichonephila inaurata</taxon>
    </lineage>
</organism>
<reference evidence="2" key="1">
    <citation type="submission" date="2020-08" db="EMBL/GenBank/DDBJ databases">
        <title>Multicomponent nature underlies the extraordinary mechanical properties of spider dragline silk.</title>
        <authorList>
            <person name="Kono N."/>
            <person name="Nakamura H."/>
            <person name="Mori M."/>
            <person name="Yoshida Y."/>
            <person name="Ohtoshi R."/>
            <person name="Malay A.D."/>
            <person name="Moran D.A.P."/>
            <person name="Tomita M."/>
            <person name="Numata K."/>
            <person name="Arakawa K."/>
        </authorList>
    </citation>
    <scope>NUCLEOTIDE SEQUENCE</scope>
</reference>
<dbReference type="Proteomes" id="UP000886998">
    <property type="component" value="Unassembled WGS sequence"/>
</dbReference>
<evidence type="ECO:0000313" key="3">
    <source>
        <dbReference type="Proteomes" id="UP000886998"/>
    </source>
</evidence>